<evidence type="ECO:0000256" key="1">
    <source>
        <dbReference type="SAM" id="SignalP"/>
    </source>
</evidence>
<evidence type="ECO:0008006" key="4">
    <source>
        <dbReference type="Google" id="ProtNLM"/>
    </source>
</evidence>
<dbReference type="SUPFAM" id="SSF53649">
    <property type="entry name" value="Alkaline phosphatase-like"/>
    <property type="match status" value="1"/>
</dbReference>
<dbReference type="Gene3D" id="3.40.720.10">
    <property type="entry name" value="Alkaline Phosphatase, subunit A"/>
    <property type="match status" value="1"/>
</dbReference>
<dbReference type="EMBL" id="CP052757">
    <property type="protein sequence ID" value="QJW35036.1"/>
    <property type="molecule type" value="Genomic_DNA"/>
</dbReference>
<feature type="chain" id="PRO_5027005992" description="Type I phosphodiesterase / nucleotide pyrophosphatase" evidence="1">
    <location>
        <begin position="28"/>
        <end position="860"/>
    </location>
</feature>
<keyword evidence="3" id="KW-1185">Reference proteome</keyword>
<keyword evidence="1" id="KW-0732">Signal</keyword>
<feature type="signal peptide" evidence="1">
    <location>
        <begin position="1"/>
        <end position="27"/>
    </location>
</feature>
<dbReference type="GO" id="GO:0016787">
    <property type="term" value="F:hydrolase activity"/>
    <property type="evidence" value="ECO:0007669"/>
    <property type="project" value="UniProtKB-ARBA"/>
</dbReference>
<proteinExistence type="predicted"/>
<sequence>MRPRNGAAIAIASCLAAMLLPTLPATAGTEPDHTHGTEEAGGTVLAREDFDSLTPSLRPRVDETHVPTGLLGWTPDAPTGWTVTNDPSMVGKGKAEWLGWTFATPDFWTAAQTGQGREQFTKASGVLAVADDDEWDDGNSPGEQLFASTLTSPGIAVTGGSTVHVSFDSSYRQTGPQVAALEVSFDGDAPQRLFEYSTAVLGDQVYLQDRTLTQPVEVPAGASTMRLSWVVEKATNDWYWAIDDVAVTDTPLPGTEAPLPPPPLGPADVPDGISDRKVLFLDFDGVRLDKLREYDTPNLDALAARGQLGVSYLQDNLLGPTVSGHGHANLLTGVWVDKHRSPDNNFTDPNFDEYPDVLTRLEQVNPGFSTFSTADWVPVNQHLIQSSDVEITQRGPSAAATDQQSVADAVEVLSTRNPDAMVVYLHDGDATGHAYTAESPQYKETIERLDRQVGELVAAVEARETYAAEDWLVVASTDHGFTGYGHGGDQHLTRKIWVLAAGGDVPVTGTAPREWRGVDVVPTILRHLGVEIDPAWGLDGIPIGTPSTDPFDTVAPSFQGVVDEPTKPQDTAGWTKETPAGWTVDERTEGGVAEYRGWSFMTGEFWTTSEEGQGRGSFVRGRDVIAVADPDEWNDKGNPVGSGKRFDSTLWSPWQDVAAGGAVDLAFTHHYRQVATGEPQRAEVVAQFDDGTQQVLWSRDATQGAALETSQEVALSTTAPASGAQQVRIGWRLHDGGNNGYWAVDAPEVRADAPEGPVVDVAVEAAPRCLAGKVYVAVRAVNAGDAPVDVTLATPFGTRRVEDVAPGASAYQSFASRATAVPDGEAVVTGSVAAARDGDGPGRADATSTEVVVDYAATTC</sequence>
<dbReference type="Gene3D" id="2.60.120.200">
    <property type="match status" value="1"/>
</dbReference>
<dbReference type="InterPro" id="IPR017850">
    <property type="entry name" value="Alkaline_phosphatase_core_sf"/>
</dbReference>
<accession>A0A6M5U967</accession>
<dbReference type="InterPro" id="IPR002591">
    <property type="entry name" value="Phosphodiest/P_Trfase"/>
</dbReference>
<dbReference type="Proteomes" id="UP000451354">
    <property type="component" value="Chromosome"/>
</dbReference>
<reference evidence="2 3" key="1">
    <citation type="journal article" date="2022" name="Int. J. Syst. Evol. Microbiol.">
        <title>Cellulosimicrobium protaetiae sp. nov., isolated from the gut of the larva of Protaetia brevitarsis seulensis.</title>
        <authorList>
            <person name="Le Han H."/>
            <person name="Nguyen T.T.H."/>
            <person name="Li Z."/>
            <person name="Shin N.R."/>
            <person name="Kim S.G."/>
        </authorList>
    </citation>
    <scope>NUCLEOTIDE SEQUENCE [LARGE SCALE GENOMIC DNA]</scope>
    <source>
        <strain evidence="2 3">BI34</strain>
    </source>
</reference>
<evidence type="ECO:0000313" key="2">
    <source>
        <dbReference type="EMBL" id="QJW35036.1"/>
    </source>
</evidence>
<dbReference type="PANTHER" id="PTHR10151:SF120">
    <property type="entry name" value="BIS(5'-ADENOSYL)-TRIPHOSPHATASE"/>
    <property type="match status" value="1"/>
</dbReference>
<dbReference type="RefSeq" id="WP_154797257.1">
    <property type="nucleotide sequence ID" value="NZ_CP052757.1"/>
</dbReference>
<dbReference type="Pfam" id="PF01663">
    <property type="entry name" value="Phosphodiest"/>
    <property type="match status" value="1"/>
</dbReference>
<gene>
    <name evidence="2" type="ORF">FIC82_001250</name>
</gene>
<dbReference type="OrthoDB" id="1956004at2"/>
<protein>
    <recommendedName>
        <fullName evidence="4">Type I phosphodiesterase / nucleotide pyrophosphatase</fullName>
    </recommendedName>
</protein>
<evidence type="ECO:0000313" key="3">
    <source>
        <dbReference type="Proteomes" id="UP000451354"/>
    </source>
</evidence>
<organism evidence="2 3">
    <name type="scientific">Cellulosimicrobium protaetiae</name>
    <dbReference type="NCBI Taxonomy" id="2587808"/>
    <lineage>
        <taxon>Bacteria</taxon>
        <taxon>Bacillati</taxon>
        <taxon>Actinomycetota</taxon>
        <taxon>Actinomycetes</taxon>
        <taxon>Micrococcales</taxon>
        <taxon>Promicromonosporaceae</taxon>
        <taxon>Cellulosimicrobium</taxon>
    </lineage>
</organism>
<dbReference type="KEGG" id="cprt:FIC82_001250"/>
<name>A0A6M5U967_9MICO</name>
<dbReference type="PANTHER" id="PTHR10151">
    <property type="entry name" value="ECTONUCLEOTIDE PYROPHOSPHATASE/PHOSPHODIESTERASE"/>
    <property type="match status" value="1"/>
</dbReference>
<dbReference type="AlphaFoldDB" id="A0A6M5U967"/>